<feature type="non-terminal residue" evidence="2">
    <location>
        <position position="1"/>
    </location>
</feature>
<evidence type="ECO:0000256" key="1">
    <source>
        <dbReference type="SAM" id="Phobius"/>
    </source>
</evidence>
<name>A0A146K287_9EUKA</name>
<keyword evidence="1" id="KW-0812">Transmembrane</keyword>
<dbReference type="AlphaFoldDB" id="A0A146K287"/>
<organism evidence="2">
    <name type="scientific">Trepomonas sp. PC1</name>
    <dbReference type="NCBI Taxonomy" id="1076344"/>
    <lineage>
        <taxon>Eukaryota</taxon>
        <taxon>Metamonada</taxon>
        <taxon>Diplomonadida</taxon>
        <taxon>Hexamitidae</taxon>
        <taxon>Hexamitinae</taxon>
        <taxon>Trepomonas</taxon>
    </lineage>
</organism>
<gene>
    <name evidence="2" type="ORF">TPC1_30774</name>
</gene>
<reference evidence="2" key="1">
    <citation type="submission" date="2015-07" db="EMBL/GenBank/DDBJ databases">
        <title>Adaptation to a free-living lifestyle via gene acquisitions in the diplomonad Trepomonas sp. PC1.</title>
        <authorList>
            <person name="Xu F."/>
            <person name="Jerlstrom-Hultqvist J."/>
            <person name="Kolisko M."/>
            <person name="Simpson A.G.B."/>
            <person name="Roger A.J."/>
            <person name="Svard S.G."/>
            <person name="Andersson J.O."/>
        </authorList>
    </citation>
    <scope>NUCLEOTIDE SEQUENCE</scope>
    <source>
        <strain evidence="2">PC1</strain>
    </source>
</reference>
<keyword evidence="1" id="KW-1133">Transmembrane helix</keyword>
<protein>
    <submittedName>
        <fullName evidence="2">Uncharacterized protein</fullName>
    </submittedName>
</protein>
<feature type="transmembrane region" description="Helical" evidence="1">
    <location>
        <begin position="413"/>
        <end position="434"/>
    </location>
</feature>
<proteinExistence type="predicted"/>
<keyword evidence="1" id="KW-0472">Membrane</keyword>
<accession>A0A146K287</accession>
<evidence type="ECO:0000313" key="2">
    <source>
        <dbReference type="EMBL" id="JAP89731.1"/>
    </source>
</evidence>
<dbReference type="EMBL" id="GDID01006875">
    <property type="protein sequence ID" value="JAP89731.1"/>
    <property type="molecule type" value="Transcribed_RNA"/>
</dbReference>
<sequence length="460" mass="52501">LQVAYDFDIVNDEQQFIFTVEQMSQRPIFINQSFKLSKSSMDLTNLTIMGNNKTIDITTSRSVFNYVVNSTILNLNLNVTLQGEDESYGFALYVNNSVFKMVKFHSAITQSTSTTGFSKILNNSIIENCDFATLGLTPQDNQTYRGMFISIYNSTLTNNSIISVFGQQMNYDMHGLATYVETSTITALGIFMAIDGLPANHDLIIQSTNNSVLQQVVFSFESSISFSNYNLFNRCANTSITDLFYDVNLKLQHSEYCDATLINVRGRKLSFMENAVKKDYFEIDGASLVLVVNISSQKTTNRRVGMIKQFYDDCEVKEIYFAEKCLNDNCAILSFSNCTTCRFIDREFKCTCLYDFDDHDGCNDCRQHYKQIDHKCYEIVENEHGWCVMIAKHLHCECDYPYLPQDCKVDGQFYASVSIAITACLLLVIGIIFAKIKKDYVKTQNKVLTDINQMNPQMYE</sequence>